<dbReference type="Proteomes" id="UP001164929">
    <property type="component" value="Chromosome 6"/>
</dbReference>
<evidence type="ECO:0000313" key="2">
    <source>
        <dbReference type="Proteomes" id="UP001164929"/>
    </source>
</evidence>
<reference evidence="1" key="1">
    <citation type="journal article" date="2023" name="Mol. Ecol. Resour.">
        <title>Chromosome-level genome assembly of a triploid poplar Populus alba 'Berolinensis'.</title>
        <authorList>
            <person name="Chen S."/>
            <person name="Yu Y."/>
            <person name="Wang X."/>
            <person name="Wang S."/>
            <person name="Zhang T."/>
            <person name="Zhou Y."/>
            <person name="He R."/>
            <person name="Meng N."/>
            <person name="Wang Y."/>
            <person name="Liu W."/>
            <person name="Liu Z."/>
            <person name="Liu J."/>
            <person name="Guo Q."/>
            <person name="Huang H."/>
            <person name="Sederoff R.R."/>
            <person name="Wang G."/>
            <person name="Qu G."/>
            <person name="Chen S."/>
        </authorList>
    </citation>
    <scope>NUCLEOTIDE SEQUENCE</scope>
    <source>
        <strain evidence="1">SC-2020</strain>
    </source>
</reference>
<gene>
    <name evidence="1" type="ORF">NC653_016973</name>
</gene>
<evidence type="ECO:0000313" key="1">
    <source>
        <dbReference type="EMBL" id="KAJ6994003.1"/>
    </source>
</evidence>
<comment type="caution">
    <text evidence="1">The sequence shown here is derived from an EMBL/GenBank/DDBJ whole genome shotgun (WGS) entry which is preliminary data.</text>
</comment>
<proteinExistence type="predicted"/>
<dbReference type="AlphaFoldDB" id="A0AAD6QPI2"/>
<keyword evidence="2" id="KW-1185">Reference proteome</keyword>
<name>A0AAD6QPI2_9ROSI</name>
<accession>A0AAD6QPI2</accession>
<sequence length="51" mass="6038">MQMSIQASLRTFCSIRLKHGFMCLFISRSCMPYHVKVCSHFLQKNFHFSLP</sequence>
<dbReference type="EMBL" id="JAQIZT010000006">
    <property type="protein sequence ID" value="KAJ6994003.1"/>
    <property type="molecule type" value="Genomic_DNA"/>
</dbReference>
<organism evidence="1 2">
    <name type="scientific">Populus alba x Populus x berolinensis</name>
    <dbReference type="NCBI Taxonomy" id="444605"/>
    <lineage>
        <taxon>Eukaryota</taxon>
        <taxon>Viridiplantae</taxon>
        <taxon>Streptophyta</taxon>
        <taxon>Embryophyta</taxon>
        <taxon>Tracheophyta</taxon>
        <taxon>Spermatophyta</taxon>
        <taxon>Magnoliopsida</taxon>
        <taxon>eudicotyledons</taxon>
        <taxon>Gunneridae</taxon>
        <taxon>Pentapetalae</taxon>
        <taxon>rosids</taxon>
        <taxon>fabids</taxon>
        <taxon>Malpighiales</taxon>
        <taxon>Salicaceae</taxon>
        <taxon>Saliceae</taxon>
        <taxon>Populus</taxon>
    </lineage>
</organism>
<protein>
    <submittedName>
        <fullName evidence="1">Uncharacterized protein</fullName>
    </submittedName>
</protein>